<dbReference type="InterPro" id="IPR012912">
    <property type="entry name" value="Plasmid_pRiA4b_Orf3-like"/>
</dbReference>
<feature type="domain" description="Plasmid pRiA4b Orf3-like" evidence="2">
    <location>
        <begin position="389"/>
        <end position="560"/>
    </location>
</feature>
<accession>A0A9X3D1J0</accession>
<dbReference type="EMBL" id="JAPKFM010000002">
    <property type="protein sequence ID" value="MCX2963141.1"/>
    <property type="molecule type" value="Genomic_DNA"/>
</dbReference>
<dbReference type="SUPFAM" id="SSF159941">
    <property type="entry name" value="MM3350-like"/>
    <property type="match status" value="1"/>
</dbReference>
<gene>
    <name evidence="3" type="ORF">OSB52_03445</name>
</gene>
<name>A0A9X3D1J0_9ACTN</name>
<comment type="caution">
    <text evidence="3">The sequence shown here is derived from an EMBL/GenBank/DDBJ whole genome shotgun (WGS) entry which is preliminary data.</text>
</comment>
<dbReference type="PANTHER" id="PTHR41878">
    <property type="entry name" value="LEXA REPRESSOR-RELATED"/>
    <property type="match status" value="1"/>
</dbReference>
<evidence type="ECO:0000256" key="1">
    <source>
        <dbReference type="SAM" id="MobiDB-lite"/>
    </source>
</evidence>
<feature type="region of interest" description="Disordered" evidence="1">
    <location>
        <begin position="1"/>
        <end position="32"/>
    </location>
</feature>
<dbReference type="Pfam" id="PF07929">
    <property type="entry name" value="PRiA4_ORF3"/>
    <property type="match status" value="1"/>
</dbReference>
<dbReference type="Gene3D" id="3.10.290.30">
    <property type="entry name" value="MM3350-like"/>
    <property type="match status" value="1"/>
</dbReference>
<protein>
    <submittedName>
        <fullName evidence="3">Plasmid pRiA4b ORF-3 family protein</fullName>
    </submittedName>
</protein>
<reference evidence="3" key="1">
    <citation type="submission" date="2022-10" db="EMBL/GenBank/DDBJ databases">
        <title>WGS of marine actinomycetes from Thailand.</title>
        <authorList>
            <person name="Thawai C."/>
        </authorList>
    </citation>
    <scope>NUCLEOTIDE SEQUENCE</scope>
    <source>
        <strain evidence="3">SW21</strain>
    </source>
</reference>
<dbReference type="InterPro" id="IPR024047">
    <property type="entry name" value="MM3350-like_sf"/>
</dbReference>
<sequence length="571" mass="62876">MSKNRSSKQQNRDRRKAKRASRGESNVVPLFPQSMTTPSSLIPAGFQEWVSTELFSDDEVPADGFTEQLEILLQAVAGVHPEFDATAWTMDDVEAMGGFLEFMIEKESIPVDQARVIAYAGMTLARFLTEHGRWAGDPDAPAFAQERLPAAVGLMMGTTEIGPVDEDAERAALMATEPLARITVLLGWLGDGRPTTPNRWLKPAAARELAQALGLEMPAGRTSMSNFAPLRHLWLYAQAMGLIKVNTVRATPVVSAAEWEAAPVQAPRNALTNWIDSMFPEDVDTEFSAQFYESLAAIIMAGCTNFANTRADIDGWVEKLGYSEVLVRALHGRLASCIEEGWLTLEADTYVVPEALRPAVLPAIPQLGQMQAANDDALFTDAPIDGDLHVRIELDGVSPPVWRLLVVNSLTTLTEFHDILQTVFDWENSHLHQFIAGGRRWMDERALTGEGRGDLHSEYDVMVGDILRAPGAQMIYEYDFGDGWSHLITVSDIKPAPDERHPEVLDGEGMAPLEDVGGPPGWEDFVAAVSDPRHPDHAERREWAGLAPGQSFDPTAFDLAAVNRQLRRLFS</sequence>
<organism evidence="3 4">
    <name type="scientific">Gordonia aquimaris</name>
    <dbReference type="NCBI Taxonomy" id="2984863"/>
    <lineage>
        <taxon>Bacteria</taxon>
        <taxon>Bacillati</taxon>
        <taxon>Actinomycetota</taxon>
        <taxon>Actinomycetes</taxon>
        <taxon>Mycobacteriales</taxon>
        <taxon>Gordoniaceae</taxon>
        <taxon>Gordonia</taxon>
    </lineage>
</organism>
<dbReference type="AlphaFoldDB" id="A0A9X3D1J0"/>
<dbReference type="PANTHER" id="PTHR41878:SF1">
    <property type="entry name" value="TNPR PROTEIN"/>
    <property type="match status" value="1"/>
</dbReference>
<dbReference type="Proteomes" id="UP001143347">
    <property type="component" value="Unassembled WGS sequence"/>
</dbReference>
<keyword evidence="4" id="KW-1185">Reference proteome</keyword>
<evidence type="ECO:0000259" key="2">
    <source>
        <dbReference type="Pfam" id="PF07929"/>
    </source>
</evidence>
<evidence type="ECO:0000313" key="3">
    <source>
        <dbReference type="EMBL" id="MCX2963141.1"/>
    </source>
</evidence>
<proteinExistence type="predicted"/>
<evidence type="ECO:0000313" key="4">
    <source>
        <dbReference type="Proteomes" id="UP001143347"/>
    </source>
</evidence>
<dbReference type="RefSeq" id="WP_235725961.1">
    <property type="nucleotide sequence ID" value="NZ_JAPKFM010000002.1"/>
</dbReference>